<dbReference type="PANTHER" id="PTHR13353:SF5">
    <property type="entry name" value="TRANSMEMBRANE PROTEIN 19"/>
    <property type="match status" value="1"/>
</dbReference>
<comment type="similarity">
    <text evidence="2">Belongs to the TMEM19 family.</text>
</comment>
<evidence type="ECO:0000313" key="8">
    <source>
        <dbReference type="EMBL" id="KAA0721194.1"/>
    </source>
</evidence>
<dbReference type="AlphaFoldDB" id="A0A5A9PFP2"/>
<proteinExistence type="inferred from homology"/>
<comment type="subcellular location">
    <subcellularLocation>
        <location evidence="1">Membrane</location>
        <topology evidence="1">Multi-pass membrane protein</topology>
    </subcellularLocation>
</comment>
<evidence type="ECO:0000256" key="2">
    <source>
        <dbReference type="ARBA" id="ARBA00009012"/>
    </source>
</evidence>
<accession>A0A5A9PFP2</accession>
<keyword evidence="4 7" id="KW-0812">Transmembrane</keyword>
<dbReference type="Pfam" id="PF01940">
    <property type="entry name" value="DUF92"/>
    <property type="match status" value="1"/>
</dbReference>
<comment type="caution">
    <text evidence="8">The sequence shown here is derived from an EMBL/GenBank/DDBJ whole genome shotgun (WGS) entry which is preliminary data.</text>
</comment>
<feature type="transmembrane region" description="Helical" evidence="7">
    <location>
        <begin position="332"/>
        <end position="350"/>
    </location>
</feature>
<dbReference type="EMBL" id="SOYY01000005">
    <property type="protein sequence ID" value="KAA0721194.1"/>
    <property type="molecule type" value="Genomic_DNA"/>
</dbReference>
<evidence type="ECO:0000313" key="9">
    <source>
        <dbReference type="Proteomes" id="UP000324632"/>
    </source>
</evidence>
<feature type="transmembrane region" description="Helical" evidence="7">
    <location>
        <begin position="237"/>
        <end position="262"/>
    </location>
</feature>
<feature type="transmembrane region" description="Helical" evidence="7">
    <location>
        <begin position="274"/>
        <end position="294"/>
    </location>
</feature>
<dbReference type="Proteomes" id="UP000324632">
    <property type="component" value="Chromosome 5"/>
</dbReference>
<evidence type="ECO:0000256" key="4">
    <source>
        <dbReference type="ARBA" id="ARBA00022692"/>
    </source>
</evidence>
<sequence>MQRLVKKYHYHYLHPGIMHFEDGILIKDYIRMMAYMIVLCFTLAISLSFWILSITASTYYGTLQPVSPWRWLFSVLIPLMITFQAFKKKSLDHGGAVGAMLVGFILTMANTSFFATLLTFFVTSSKLTKWKGEIKKQIDPEYKEGGQRNWLQVLCNGGVPTELALLYMIEAGPGEIPVDFGKQYSASWMCLSLLGALACSTGDTWASEVGPVLSKSKPKLITTWKDVPAGTNGGVTAVGLVASLLGGAAAGGAYFFTQLLLVKELHLAVPQWPIILYGAIAGLLGSMLDSFLGATMQFSGYDETIRKVVSHESPDVKRISGKPILDNNGVNLFSSILIALFLPGFAWVFWPRQ</sequence>
<evidence type="ECO:0000256" key="6">
    <source>
        <dbReference type="ARBA" id="ARBA00023136"/>
    </source>
</evidence>
<keyword evidence="9" id="KW-1185">Reference proteome</keyword>
<feature type="transmembrane region" description="Helical" evidence="7">
    <location>
        <begin position="98"/>
        <end position="122"/>
    </location>
</feature>
<evidence type="ECO:0000256" key="7">
    <source>
        <dbReference type="SAM" id="Phobius"/>
    </source>
</evidence>
<name>A0A5A9PFP2_9TELE</name>
<dbReference type="PANTHER" id="PTHR13353">
    <property type="entry name" value="TRANSMEMBRANE PROTEIN 19"/>
    <property type="match status" value="1"/>
</dbReference>
<protein>
    <recommendedName>
        <fullName evidence="3">Transmembrane protein 19</fullName>
    </recommendedName>
</protein>
<feature type="transmembrane region" description="Helical" evidence="7">
    <location>
        <begin position="34"/>
        <end position="56"/>
    </location>
</feature>
<dbReference type="GO" id="GO:0016020">
    <property type="term" value="C:membrane"/>
    <property type="evidence" value="ECO:0007669"/>
    <property type="project" value="UniProtKB-SubCell"/>
</dbReference>
<keyword evidence="6 7" id="KW-0472">Membrane</keyword>
<evidence type="ECO:0000256" key="3">
    <source>
        <dbReference type="ARBA" id="ARBA00014258"/>
    </source>
</evidence>
<organism evidence="8 9">
    <name type="scientific">Triplophysa tibetana</name>
    <dbReference type="NCBI Taxonomy" id="1572043"/>
    <lineage>
        <taxon>Eukaryota</taxon>
        <taxon>Metazoa</taxon>
        <taxon>Chordata</taxon>
        <taxon>Craniata</taxon>
        <taxon>Vertebrata</taxon>
        <taxon>Euteleostomi</taxon>
        <taxon>Actinopterygii</taxon>
        <taxon>Neopterygii</taxon>
        <taxon>Teleostei</taxon>
        <taxon>Ostariophysi</taxon>
        <taxon>Cypriniformes</taxon>
        <taxon>Nemacheilidae</taxon>
        <taxon>Triplophysa</taxon>
    </lineage>
</organism>
<reference evidence="8 9" key="1">
    <citation type="journal article" date="2019" name="Mol. Ecol. Resour.">
        <title>Chromosome-level genome assembly of Triplophysa tibetana, a fish adapted to the harsh high-altitude environment of the Tibetan Plateau.</title>
        <authorList>
            <person name="Yang X."/>
            <person name="Liu H."/>
            <person name="Ma Z."/>
            <person name="Zou Y."/>
            <person name="Zou M."/>
            <person name="Mao Y."/>
            <person name="Li X."/>
            <person name="Wang H."/>
            <person name="Chen T."/>
            <person name="Wang W."/>
            <person name="Yang R."/>
        </authorList>
    </citation>
    <scope>NUCLEOTIDE SEQUENCE [LARGE SCALE GENOMIC DNA]</scope>
    <source>
        <strain evidence="8">TTIB1903HZAU</strain>
        <tissue evidence="8">Muscle</tissue>
    </source>
</reference>
<evidence type="ECO:0000256" key="1">
    <source>
        <dbReference type="ARBA" id="ARBA00004141"/>
    </source>
</evidence>
<dbReference type="InterPro" id="IPR002794">
    <property type="entry name" value="DUF92_TMEM19"/>
</dbReference>
<evidence type="ECO:0000256" key="5">
    <source>
        <dbReference type="ARBA" id="ARBA00022989"/>
    </source>
</evidence>
<gene>
    <name evidence="8" type="ORF">E1301_Tti019614</name>
</gene>
<keyword evidence="5 7" id="KW-1133">Transmembrane helix</keyword>
<feature type="transmembrane region" description="Helical" evidence="7">
    <location>
        <begin position="68"/>
        <end position="86"/>
    </location>
</feature>